<dbReference type="PROSITE" id="PS50093">
    <property type="entry name" value="PKD"/>
    <property type="match status" value="1"/>
</dbReference>
<sequence length="553" mass="61617">MSNDPVATVRRRTVLVSSALTLAAAASSRGSASDSNGSGTDPTPVDEFSKCCSGSVEDAEPLDEVEYEEYERETPYSDLILLVNPDSDPDDDPEVLLEFLAWQATELGLAAFDTVPGTLEPRSELDGPCGIARHGRYQIGDGVCATLEHNTIGHEYVHTQQVHSRTFETQWLIEAVARFYQRLFSYRRGYTSFRPIVRDVDRAREHYPDAILADPSTWGSHQTYATPDYLKGSFVIFELDRLIRERTSGDVTFDAVFAEMNAQDIATHEEFLNAVEAATDHRFESFFDRYVFGTEFPDVPDVPEPFDRHYEFEFEDVMIHVPSQKTYDTHLTIGQIGTPHELIVTYELFDDTLDVLGPIPAGEISYRQRIELDRPRDIGSPPNTINIYTVDEDGDPDDQLDNTITFTDSGREIRVIDEPQPTFDIDPPVPRVGEEFRLDASESEPRFLLEGYDWEISSDEPVDTSEPVISHTVSDPGEYNVSLTVTDVEGVTETVTTTLTVSDEPSVADYAGDEGIVRSGGLLDATSDFRSDEIDSGVLLEVAAAFRTGEPVT</sequence>
<dbReference type="CDD" id="cd00146">
    <property type="entry name" value="PKD"/>
    <property type="match status" value="1"/>
</dbReference>
<protein>
    <recommendedName>
        <fullName evidence="2">PKD domain-containing protein</fullName>
    </recommendedName>
</protein>
<dbReference type="EMBL" id="JAGGKQ010000026">
    <property type="protein sequence ID" value="MBP1923657.1"/>
    <property type="molecule type" value="Genomic_DNA"/>
</dbReference>
<feature type="domain" description="PKD" evidence="2">
    <location>
        <begin position="452"/>
        <end position="501"/>
    </location>
</feature>
<dbReference type="SUPFAM" id="SSF49299">
    <property type="entry name" value="PKD domain"/>
    <property type="match status" value="1"/>
</dbReference>
<keyword evidence="4" id="KW-1185">Reference proteome</keyword>
<dbReference type="InterPro" id="IPR022409">
    <property type="entry name" value="PKD/Chitinase_dom"/>
</dbReference>
<evidence type="ECO:0000259" key="2">
    <source>
        <dbReference type="PROSITE" id="PS50093"/>
    </source>
</evidence>
<dbReference type="SMART" id="SM00089">
    <property type="entry name" value="PKD"/>
    <property type="match status" value="1"/>
</dbReference>
<dbReference type="RefSeq" id="WP_209486661.1">
    <property type="nucleotide sequence ID" value="NZ_JAGGKQ010000026.1"/>
</dbReference>
<reference evidence="3" key="1">
    <citation type="submission" date="2021-03" db="EMBL/GenBank/DDBJ databases">
        <title>Genomic Encyclopedia of Type Strains, Phase IV (KMG-IV): sequencing the most valuable type-strain genomes for metagenomic binning, comparative biology and taxonomic classification.</title>
        <authorList>
            <person name="Goeker M."/>
        </authorList>
    </citation>
    <scope>NUCLEOTIDE SEQUENCE</scope>
    <source>
        <strain evidence="3">DSM 23564</strain>
    </source>
</reference>
<gene>
    <name evidence="3" type="ORF">J2751_002702</name>
</gene>
<dbReference type="Gene3D" id="2.60.40.10">
    <property type="entry name" value="Immunoglobulins"/>
    <property type="match status" value="1"/>
</dbReference>
<proteinExistence type="predicted"/>
<dbReference type="Pfam" id="PF18911">
    <property type="entry name" value="PKD_4"/>
    <property type="match status" value="1"/>
</dbReference>
<organism evidence="3 4">
    <name type="scientific">Halorubrum alkaliphilum</name>
    <dbReference type="NCBI Taxonomy" id="261290"/>
    <lineage>
        <taxon>Archaea</taxon>
        <taxon>Methanobacteriati</taxon>
        <taxon>Methanobacteriota</taxon>
        <taxon>Stenosarchaea group</taxon>
        <taxon>Halobacteria</taxon>
        <taxon>Halobacteriales</taxon>
        <taxon>Haloferacaceae</taxon>
        <taxon>Halorubrum</taxon>
    </lineage>
</organism>
<evidence type="ECO:0000313" key="4">
    <source>
        <dbReference type="Proteomes" id="UP000823588"/>
    </source>
</evidence>
<dbReference type="InterPro" id="IPR000601">
    <property type="entry name" value="PKD_dom"/>
</dbReference>
<dbReference type="AlphaFoldDB" id="A0A8T4GIZ1"/>
<evidence type="ECO:0000313" key="3">
    <source>
        <dbReference type="EMBL" id="MBP1923657.1"/>
    </source>
</evidence>
<accession>A0A8T4GIZ1</accession>
<evidence type="ECO:0000256" key="1">
    <source>
        <dbReference type="SAM" id="MobiDB-lite"/>
    </source>
</evidence>
<feature type="region of interest" description="Disordered" evidence="1">
    <location>
        <begin position="25"/>
        <end position="57"/>
    </location>
</feature>
<dbReference type="SUPFAM" id="SSF55486">
    <property type="entry name" value="Metalloproteases ('zincins'), catalytic domain"/>
    <property type="match status" value="1"/>
</dbReference>
<name>A0A8T4GIZ1_9EURY</name>
<dbReference type="InterPro" id="IPR035986">
    <property type="entry name" value="PKD_dom_sf"/>
</dbReference>
<comment type="caution">
    <text evidence="3">The sequence shown here is derived from an EMBL/GenBank/DDBJ whole genome shotgun (WGS) entry which is preliminary data.</text>
</comment>
<dbReference type="Gene3D" id="1.10.390.10">
    <property type="entry name" value="Neutral Protease Domain 2"/>
    <property type="match status" value="1"/>
</dbReference>
<dbReference type="OrthoDB" id="271491at2157"/>
<dbReference type="InterPro" id="IPR013783">
    <property type="entry name" value="Ig-like_fold"/>
</dbReference>
<dbReference type="Proteomes" id="UP000823588">
    <property type="component" value="Unassembled WGS sequence"/>
</dbReference>
<dbReference type="InterPro" id="IPR027268">
    <property type="entry name" value="Peptidase_M4/M1_CTD_sf"/>
</dbReference>
<feature type="compositionally biased region" description="Low complexity" evidence="1">
    <location>
        <begin position="25"/>
        <end position="39"/>
    </location>
</feature>